<comment type="caution">
    <text evidence="9">The sequence shown here is derived from an EMBL/GenBank/DDBJ whole genome shotgun (WGS) entry which is preliminary data.</text>
</comment>
<dbReference type="PANTHER" id="PTHR30353:SF0">
    <property type="entry name" value="TRANSMEMBRANE PROTEIN"/>
    <property type="match status" value="1"/>
</dbReference>
<dbReference type="PANTHER" id="PTHR30353">
    <property type="entry name" value="INNER MEMBRANE PROTEIN DEDA-RELATED"/>
    <property type="match status" value="1"/>
</dbReference>
<dbReference type="InterPro" id="IPR032816">
    <property type="entry name" value="VTT_dom"/>
</dbReference>
<evidence type="ECO:0000256" key="7">
    <source>
        <dbReference type="RuleBase" id="RU367016"/>
    </source>
</evidence>
<keyword evidence="5 7" id="KW-1133">Transmembrane helix</keyword>
<comment type="similarity">
    <text evidence="2 7">Belongs to the DedA family.</text>
</comment>
<evidence type="ECO:0000256" key="6">
    <source>
        <dbReference type="ARBA" id="ARBA00023136"/>
    </source>
</evidence>
<keyword evidence="6 7" id="KW-0472">Membrane</keyword>
<keyword evidence="10" id="KW-1185">Reference proteome</keyword>
<organism evidence="9 10">
    <name type="scientific">Levilactobacillus tujiorum</name>
    <dbReference type="NCBI Taxonomy" id="2912243"/>
    <lineage>
        <taxon>Bacteria</taxon>
        <taxon>Bacillati</taxon>
        <taxon>Bacillota</taxon>
        <taxon>Bacilli</taxon>
        <taxon>Lactobacillales</taxon>
        <taxon>Lactobacillaceae</taxon>
        <taxon>Levilactobacillus</taxon>
    </lineage>
</organism>
<name>A0ABX1L8S8_9LACO</name>
<dbReference type="EMBL" id="JAAVSD010000028">
    <property type="protein sequence ID" value="NLR30377.1"/>
    <property type="molecule type" value="Genomic_DNA"/>
</dbReference>
<proteinExistence type="inferred from homology"/>
<feature type="transmembrane region" description="Helical" evidence="7">
    <location>
        <begin position="128"/>
        <end position="144"/>
    </location>
</feature>
<keyword evidence="3 7" id="KW-1003">Cell membrane</keyword>
<feature type="transmembrane region" description="Helical" evidence="7">
    <location>
        <begin position="69"/>
        <end position="91"/>
    </location>
</feature>
<feature type="transmembrane region" description="Helical" evidence="7">
    <location>
        <begin position="28"/>
        <end position="49"/>
    </location>
</feature>
<feature type="domain" description="VTT" evidence="8">
    <location>
        <begin position="49"/>
        <end position="174"/>
    </location>
</feature>
<comment type="subcellular location">
    <subcellularLocation>
        <location evidence="1 7">Cell membrane</location>
        <topology evidence="1 7">Multi-pass membrane protein</topology>
    </subcellularLocation>
</comment>
<sequence length="214" mass="24628">MTILLEIWEIIWHPLNVLVPLTNQLGTGIYPILFFLIFLESGMLIFSFIPGQSLLFMVGSISANPHSQLNIWLLVLMFTTAATLGSAIKYFTTLRWHHYQDKLIERLPEQRVAQATAVFNRNQDQTMLVGRFIPFVGLFVPIMAGTVDMTWRQFRVYNLLGSLLWVGSCCAIGYFFGNTPFIRNNFTWLFIVLLAVPFIGQRTLKYVKEKRTKA</sequence>
<evidence type="ECO:0000256" key="3">
    <source>
        <dbReference type="ARBA" id="ARBA00022475"/>
    </source>
</evidence>
<keyword evidence="4 7" id="KW-0812">Transmembrane</keyword>
<evidence type="ECO:0000313" key="10">
    <source>
        <dbReference type="Proteomes" id="UP000707477"/>
    </source>
</evidence>
<dbReference type="InterPro" id="IPR032818">
    <property type="entry name" value="DedA-like"/>
</dbReference>
<accession>A0ABX1L8S8</accession>
<dbReference type="RefSeq" id="WP_168850034.1">
    <property type="nucleotide sequence ID" value="NZ_JAAVSD010000028.1"/>
</dbReference>
<evidence type="ECO:0000256" key="2">
    <source>
        <dbReference type="ARBA" id="ARBA00010792"/>
    </source>
</evidence>
<evidence type="ECO:0000313" key="9">
    <source>
        <dbReference type="EMBL" id="NLR30377.1"/>
    </source>
</evidence>
<evidence type="ECO:0000256" key="5">
    <source>
        <dbReference type="ARBA" id="ARBA00022989"/>
    </source>
</evidence>
<gene>
    <name evidence="9" type="ORF">HEQ44_09260</name>
</gene>
<reference evidence="9 10" key="1">
    <citation type="submission" date="2020-03" db="EMBL/GenBank/DDBJ databases">
        <authorList>
            <person name="Zhang Z."/>
            <person name="Guo Z."/>
            <person name="Hou Q."/>
            <person name="Shen X."/>
        </authorList>
    </citation>
    <scope>NUCLEOTIDE SEQUENCE [LARGE SCALE GENOMIC DNA]</scope>
    <source>
        <strain evidence="9 10">HBUAS51329</strain>
    </source>
</reference>
<dbReference type="Pfam" id="PF09335">
    <property type="entry name" value="VTT_dom"/>
    <property type="match status" value="1"/>
</dbReference>
<evidence type="ECO:0000259" key="8">
    <source>
        <dbReference type="Pfam" id="PF09335"/>
    </source>
</evidence>
<evidence type="ECO:0000256" key="1">
    <source>
        <dbReference type="ARBA" id="ARBA00004651"/>
    </source>
</evidence>
<dbReference type="Proteomes" id="UP000707477">
    <property type="component" value="Unassembled WGS sequence"/>
</dbReference>
<protein>
    <submittedName>
        <fullName evidence="9">Alkaline phosphatase</fullName>
    </submittedName>
</protein>
<feature type="transmembrane region" description="Helical" evidence="7">
    <location>
        <begin position="156"/>
        <end position="176"/>
    </location>
</feature>
<evidence type="ECO:0000256" key="4">
    <source>
        <dbReference type="ARBA" id="ARBA00022692"/>
    </source>
</evidence>
<feature type="transmembrane region" description="Helical" evidence="7">
    <location>
        <begin position="188"/>
        <end position="204"/>
    </location>
</feature>